<evidence type="ECO:0000313" key="2">
    <source>
        <dbReference type="EMBL" id="VAW66710.1"/>
    </source>
</evidence>
<keyword evidence="1" id="KW-1133">Transmembrane helix</keyword>
<dbReference type="AlphaFoldDB" id="A0A3B0XPU8"/>
<proteinExistence type="predicted"/>
<feature type="transmembrane region" description="Helical" evidence="1">
    <location>
        <begin position="42"/>
        <end position="65"/>
    </location>
</feature>
<dbReference type="EMBL" id="UOFI01000085">
    <property type="protein sequence ID" value="VAW66710.1"/>
    <property type="molecule type" value="Genomic_DNA"/>
</dbReference>
<keyword evidence="1" id="KW-0812">Transmembrane</keyword>
<name>A0A3B0XPU8_9ZZZZ</name>
<feature type="transmembrane region" description="Helical" evidence="1">
    <location>
        <begin position="12"/>
        <end position="30"/>
    </location>
</feature>
<accession>A0A3B0XPU8</accession>
<reference evidence="2" key="1">
    <citation type="submission" date="2018-06" db="EMBL/GenBank/DDBJ databases">
        <authorList>
            <person name="Zhirakovskaya E."/>
        </authorList>
    </citation>
    <scope>NUCLEOTIDE SEQUENCE</scope>
</reference>
<sequence>MKGDPVSSPSRHIITLFTFTALLPLVYFIPPWLKENVIDNHFVITVLALVIIVPVVSYIALPLLLKLYNANV</sequence>
<keyword evidence="1" id="KW-0472">Membrane</keyword>
<evidence type="ECO:0000256" key="1">
    <source>
        <dbReference type="SAM" id="Phobius"/>
    </source>
</evidence>
<protein>
    <submittedName>
        <fullName evidence="2">Uncharacterized protein</fullName>
    </submittedName>
</protein>
<gene>
    <name evidence="2" type="ORF">MNBD_GAMMA09-2810</name>
</gene>
<organism evidence="2">
    <name type="scientific">hydrothermal vent metagenome</name>
    <dbReference type="NCBI Taxonomy" id="652676"/>
    <lineage>
        <taxon>unclassified sequences</taxon>
        <taxon>metagenomes</taxon>
        <taxon>ecological metagenomes</taxon>
    </lineage>
</organism>